<evidence type="ECO:0000256" key="1">
    <source>
        <dbReference type="SAM" id="Coils"/>
    </source>
</evidence>
<dbReference type="Proteomes" id="UP000035740">
    <property type="component" value="Unassembled WGS sequence"/>
</dbReference>
<feature type="compositionally biased region" description="Acidic residues" evidence="2">
    <location>
        <begin position="242"/>
        <end position="258"/>
    </location>
</feature>
<feature type="compositionally biased region" description="Low complexity" evidence="2">
    <location>
        <begin position="267"/>
        <end position="279"/>
    </location>
</feature>
<feature type="non-terminal residue" evidence="3">
    <location>
        <position position="1"/>
    </location>
</feature>
<dbReference type="EMBL" id="KQ130153">
    <property type="protein sequence ID" value="KMS64499.1"/>
    <property type="molecule type" value="Genomic_DNA"/>
</dbReference>
<evidence type="ECO:0000313" key="3">
    <source>
        <dbReference type="EMBL" id="KMS64499.1"/>
    </source>
</evidence>
<gene>
    <name evidence="3" type="ORF">BVRB_019660</name>
</gene>
<feature type="region of interest" description="Disordered" evidence="2">
    <location>
        <begin position="234"/>
        <end position="279"/>
    </location>
</feature>
<feature type="coiled-coil region" evidence="1">
    <location>
        <begin position="75"/>
        <end position="169"/>
    </location>
</feature>
<keyword evidence="1" id="KW-0175">Coiled coil</keyword>
<dbReference type="AlphaFoldDB" id="A0A0J7YLE3"/>
<dbReference type="Gramene" id="KMS64499">
    <property type="protein sequence ID" value="KMS64499"/>
    <property type="gene ID" value="BVRB_019660"/>
</dbReference>
<protein>
    <submittedName>
        <fullName evidence="3">Uncharacterized protein</fullName>
    </submittedName>
</protein>
<keyword evidence="4" id="KW-1185">Reference proteome</keyword>
<evidence type="ECO:0000313" key="4">
    <source>
        <dbReference type="Proteomes" id="UP000035740"/>
    </source>
</evidence>
<sequence length="279" mass="31422">KTDKKERIASALEILITQTDRDHINEVNQRNESSELFRSWMDFSIRMTKVAEDRLTLVQEVQSLKEAARKHFDEVYQAKEAKRLAELRLEEANKKIDDGEATWKQEREDWQVERTNLTLAKDNAESAKATAEAKQAQAEKDLEEVRLKLSSTEAQLKEAQAAVSRSQEEWFNAWQKSDDCTDFCADVGQSSHKMGEDEALARLKVAFADSCPEADWNSVWSRYQELAEADAAEIKAKMAEEMSSDSDSDSDDEEEDAGSTEPPPSEQPAAEQPAAGPST</sequence>
<reference evidence="3 4" key="1">
    <citation type="journal article" date="2014" name="Nature">
        <title>The genome of the recently domesticated crop plant sugar beet (Beta vulgaris).</title>
        <authorList>
            <person name="Dohm J.C."/>
            <person name="Minoche A.E."/>
            <person name="Holtgrawe D."/>
            <person name="Capella-Gutierrez S."/>
            <person name="Zakrzewski F."/>
            <person name="Tafer H."/>
            <person name="Rupp O."/>
            <person name="Sorensen T.R."/>
            <person name="Stracke R."/>
            <person name="Reinhardt R."/>
            <person name="Goesmann A."/>
            <person name="Kraft T."/>
            <person name="Schulz B."/>
            <person name="Stadler P.F."/>
            <person name="Schmidt T."/>
            <person name="Gabaldon T."/>
            <person name="Lehrach H."/>
            <person name="Weisshaar B."/>
            <person name="Himmelbauer H."/>
        </authorList>
    </citation>
    <scope>NUCLEOTIDE SEQUENCE [LARGE SCALE GENOMIC DNA]</scope>
    <source>
        <tissue evidence="3">Taproot</tissue>
    </source>
</reference>
<evidence type="ECO:0000256" key="2">
    <source>
        <dbReference type="SAM" id="MobiDB-lite"/>
    </source>
</evidence>
<organism evidence="3 4">
    <name type="scientific">Beta vulgaris subsp. vulgaris</name>
    <name type="common">Beet</name>
    <dbReference type="NCBI Taxonomy" id="3555"/>
    <lineage>
        <taxon>Eukaryota</taxon>
        <taxon>Viridiplantae</taxon>
        <taxon>Streptophyta</taxon>
        <taxon>Embryophyta</taxon>
        <taxon>Tracheophyta</taxon>
        <taxon>Spermatophyta</taxon>
        <taxon>Magnoliopsida</taxon>
        <taxon>eudicotyledons</taxon>
        <taxon>Gunneridae</taxon>
        <taxon>Pentapetalae</taxon>
        <taxon>Caryophyllales</taxon>
        <taxon>Chenopodiaceae</taxon>
        <taxon>Betoideae</taxon>
        <taxon>Beta</taxon>
    </lineage>
</organism>
<accession>A0A0J7YLE3</accession>
<proteinExistence type="predicted"/>
<name>A0A0J7YLE3_BETVV</name>